<evidence type="ECO:0000256" key="4">
    <source>
        <dbReference type="ARBA" id="ARBA00022679"/>
    </source>
</evidence>
<evidence type="ECO:0000256" key="3">
    <source>
        <dbReference type="ARBA" id="ARBA00022553"/>
    </source>
</evidence>
<organism evidence="10 11">
    <name type="scientific">Pedobacter kyungheensis</name>
    <dbReference type="NCBI Taxonomy" id="1069985"/>
    <lineage>
        <taxon>Bacteria</taxon>
        <taxon>Pseudomonadati</taxon>
        <taxon>Bacteroidota</taxon>
        <taxon>Sphingobacteriia</taxon>
        <taxon>Sphingobacteriales</taxon>
        <taxon>Sphingobacteriaceae</taxon>
        <taxon>Pedobacter</taxon>
    </lineage>
</organism>
<dbReference type="PRINTS" id="PR00344">
    <property type="entry name" value="BCTRLSENSOR"/>
</dbReference>
<feature type="domain" description="Histidine kinase" evidence="9">
    <location>
        <begin position="183"/>
        <end position="393"/>
    </location>
</feature>
<comment type="caution">
    <text evidence="10">The sequence shown here is derived from an EMBL/GenBank/DDBJ whole genome shotgun (WGS) entry which is preliminary data.</text>
</comment>
<dbReference type="PANTHER" id="PTHR42878">
    <property type="entry name" value="TWO-COMPONENT HISTIDINE KINASE"/>
    <property type="match status" value="1"/>
</dbReference>
<dbReference type="CDD" id="cd00075">
    <property type="entry name" value="HATPase"/>
    <property type="match status" value="1"/>
</dbReference>
<dbReference type="Pfam" id="PF01590">
    <property type="entry name" value="GAF"/>
    <property type="match status" value="1"/>
</dbReference>
<dbReference type="OrthoDB" id="9124519at2"/>
<evidence type="ECO:0000256" key="7">
    <source>
        <dbReference type="ARBA" id="ARBA00022840"/>
    </source>
</evidence>
<dbReference type="InterPro" id="IPR029016">
    <property type="entry name" value="GAF-like_dom_sf"/>
</dbReference>
<dbReference type="CDD" id="cd00082">
    <property type="entry name" value="HisKA"/>
    <property type="match status" value="1"/>
</dbReference>
<keyword evidence="3" id="KW-0597">Phosphoprotein</keyword>
<evidence type="ECO:0000313" key="11">
    <source>
        <dbReference type="Proteomes" id="UP000031246"/>
    </source>
</evidence>
<dbReference type="InterPro" id="IPR004358">
    <property type="entry name" value="Sig_transdc_His_kin-like_C"/>
</dbReference>
<dbReference type="PROSITE" id="PS50109">
    <property type="entry name" value="HIS_KIN"/>
    <property type="match status" value="1"/>
</dbReference>
<sequence length="393" mass="43354">MSDPGKHILKDIERVSNIPSVNHILELACETTGMGFAAIARVDEFSWVACATLDKIGFGLHAGGELKLETTICNEIMQHRQVVVIDQVDQDPLYKDHHTPKIYGLQSYISVPIILKNGSFFGTLCAIDRVPAKVNNPKVVNTLKLFAELIGFHLDSQEQLADRDRTIAKERSEAELREQFIAMLGHDLRNPVSAISSAVQLQLKGNLDERNQRLAQIISDAAVRTRGLIDNILDFASGKLGSGIVLNYDNHLSLEETIEQVITELKMAWPDIIINKNITYTDIPVVDNKRIAQLISNILSNAITHGSKGKPIAIDFTQQEKGYLIKISNDGTPIPKNILPHLFKPFSRGKVQPGQQGLGLGLYIASEIARAHGGFISVSSINERTCFEVKLPG</sequence>
<dbReference type="GO" id="GO:0030295">
    <property type="term" value="F:protein kinase activator activity"/>
    <property type="evidence" value="ECO:0007669"/>
    <property type="project" value="TreeGrafter"/>
</dbReference>
<proteinExistence type="predicted"/>
<dbReference type="EC" id="2.7.13.3" evidence="2"/>
<dbReference type="AlphaFoldDB" id="A0A0C1DC76"/>
<dbReference type="GO" id="GO:0000155">
    <property type="term" value="F:phosphorelay sensor kinase activity"/>
    <property type="evidence" value="ECO:0007669"/>
    <property type="project" value="InterPro"/>
</dbReference>
<dbReference type="SMART" id="SM00065">
    <property type="entry name" value="GAF"/>
    <property type="match status" value="1"/>
</dbReference>
<evidence type="ECO:0000256" key="2">
    <source>
        <dbReference type="ARBA" id="ARBA00012438"/>
    </source>
</evidence>
<dbReference type="InterPro" id="IPR050351">
    <property type="entry name" value="BphY/WalK/GraS-like"/>
</dbReference>
<accession>A0A0C1DC76</accession>
<evidence type="ECO:0000313" key="10">
    <source>
        <dbReference type="EMBL" id="KIA95181.1"/>
    </source>
</evidence>
<dbReference type="EMBL" id="JSYN01000006">
    <property type="protein sequence ID" value="KIA95181.1"/>
    <property type="molecule type" value="Genomic_DNA"/>
</dbReference>
<dbReference type="Gene3D" id="3.30.565.10">
    <property type="entry name" value="Histidine kinase-like ATPase, C-terminal domain"/>
    <property type="match status" value="1"/>
</dbReference>
<keyword evidence="6 10" id="KW-0418">Kinase</keyword>
<keyword evidence="7" id="KW-0067">ATP-binding</keyword>
<reference evidence="10 11" key="1">
    <citation type="submission" date="2014-10" db="EMBL/GenBank/DDBJ databases">
        <title>Pedobacter Kyungheensis.</title>
        <authorList>
            <person name="Anderson B.M."/>
            <person name="Newman J.D."/>
        </authorList>
    </citation>
    <scope>NUCLEOTIDE SEQUENCE [LARGE SCALE GENOMIC DNA]</scope>
    <source>
        <strain evidence="10 11">KACC 16221</strain>
    </source>
</reference>
<dbReference type="SUPFAM" id="SSF47384">
    <property type="entry name" value="Homodimeric domain of signal transducing histidine kinase"/>
    <property type="match status" value="1"/>
</dbReference>
<dbReference type="InterPro" id="IPR036097">
    <property type="entry name" value="HisK_dim/P_sf"/>
</dbReference>
<comment type="catalytic activity">
    <reaction evidence="1">
        <text>ATP + protein L-histidine = ADP + protein N-phospho-L-histidine.</text>
        <dbReference type="EC" id="2.7.13.3"/>
    </reaction>
</comment>
<dbReference type="InterPro" id="IPR036890">
    <property type="entry name" value="HATPase_C_sf"/>
</dbReference>
<keyword evidence="4" id="KW-0808">Transferase</keyword>
<dbReference type="SMART" id="SM00388">
    <property type="entry name" value="HisKA"/>
    <property type="match status" value="1"/>
</dbReference>
<name>A0A0C1DC76_9SPHI</name>
<dbReference type="InterPro" id="IPR005467">
    <property type="entry name" value="His_kinase_dom"/>
</dbReference>
<evidence type="ECO:0000256" key="8">
    <source>
        <dbReference type="ARBA" id="ARBA00023012"/>
    </source>
</evidence>
<keyword evidence="5" id="KW-0547">Nucleotide-binding</keyword>
<dbReference type="GO" id="GO:0005524">
    <property type="term" value="F:ATP binding"/>
    <property type="evidence" value="ECO:0007669"/>
    <property type="project" value="UniProtKB-KW"/>
</dbReference>
<dbReference type="SMART" id="SM00387">
    <property type="entry name" value="HATPase_c"/>
    <property type="match status" value="1"/>
</dbReference>
<dbReference type="PANTHER" id="PTHR42878:SF7">
    <property type="entry name" value="SENSOR HISTIDINE KINASE GLRK"/>
    <property type="match status" value="1"/>
</dbReference>
<dbReference type="Gene3D" id="1.10.287.130">
    <property type="match status" value="1"/>
</dbReference>
<dbReference type="SUPFAM" id="SSF55781">
    <property type="entry name" value="GAF domain-like"/>
    <property type="match status" value="1"/>
</dbReference>
<dbReference type="InterPro" id="IPR003594">
    <property type="entry name" value="HATPase_dom"/>
</dbReference>
<dbReference type="InterPro" id="IPR003018">
    <property type="entry name" value="GAF"/>
</dbReference>
<keyword evidence="11" id="KW-1185">Reference proteome</keyword>
<evidence type="ECO:0000256" key="5">
    <source>
        <dbReference type="ARBA" id="ARBA00022741"/>
    </source>
</evidence>
<evidence type="ECO:0000256" key="1">
    <source>
        <dbReference type="ARBA" id="ARBA00000085"/>
    </source>
</evidence>
<dbReference type="Pfam" id="PF00512">
    <property type="entry name" value="HisKA"/>
    <property type="match status" value="1"/>
</dbReference>
<dbReference type="GO" id="GO:0007234">
    <property type="term" value="P:osmosensory signaling via phosphorelay pathway"/>
    <property type="evidence" value="ECO:0007669"/>
    <property type="project" value="TreeGrafter"/>
</dbReference>
<dbReference type="Gene3D" id="3.30.450.40">
    <property type="match status" value="1"/>
</dbReference>
<keyword evidence="8" id="KW-0902">Two-component regulatory system</keyword>
<dbReference type="RefSeq" id="WP_039473727.1">
    <property type="nucleotide sequence ID" value="NZ_JSYN01000006.1"/>
</dbReference>
<evidence type="ECO:0000256" key="6">
    <source>
        <dbReference type="ARBA" id="ARBA00022777"/>
    </source>
</evidence>
<protein>
    <recommendedName>
        <fullName evidence="2">histidine kinase</fullName>
        <ecNumber evidence="2">2.7.13.3</ecNumber>
    </recommendedName>
</protein>
<dbReference type="SUPFAM" id="SSF55874">
    <property type="entry name" value="ATPase domain of HSP90 chaperone/DNA topoisomerase II/histidine kinase"/>
    <property type="match status" value="1"/>
</dbReference>
<dbReference type="Proteomes" id="UP000031246">
    <property type="component" value="Unassembled WGS sequence"/>
</dbReference>
<dbReference type="Pfam" id="PF02518">
    <property type="entry name" value="HATPase_c"/>
    <property type="match status" value="1"/>
</dbReference>
<dbReference type="GO" id="GO:0000156">
    <property type="term" value="F:phosphorelay response regulator activity"/>
    <property type="evidence" value="ECO:0007669"/>
    <property type="project" value="TreeGrafter"/>
</dbReference>
<gene>
    <name evidence="10" type="ORF">OC25_07630</name>
</gene>
<evidence type="ECO:0000259" key="9">
    <source>
        <dbReference type="PROSITE" id="PS50109"/>
    </source>
</evidence>
<dbReference type="InterPro" id="IPR003661">
    <property type="entry name" value="HisK_dim/P_dom"/>
</dbReference>